<dbReference type="OrthoDB" id="514248at2759"/>
<dbReference type="GeneID" id="30965134"/>
<gene>
    <name evidence="3" type="ORF">ASCRUDRAFT_68183</name>
</gene>
<dbReference type="AlphaFoldDB" id="A0A1D2VRG5"/>
<evidence type="ECO:0008006" key="5">
    <source>
        <dbReference type="Google" id="ProtNLM"/>
    </source>
</evidence>
<name>A0A1D2VRG5_9ASCO</name>
<dbReference type="PANTHER" id="PTHR13393:SF0">
    <property type="entry name" value="RNA N6-ADENOSINE-METHYLTRANSFERASE METTL16"/>
    <property type="match status" value="1"/>
</dbReference>
<keyword evidence="2" id="KW-0808">Transferase</keyword>
<keyword evidence="1" id="KW-0489">Methyltransferase</keyword>
<accession>A0A1D2VRG5</accession>
<keyword evidence="4" id="KW-1185">Reference proteome</keyword>
<dbReference type="GO" id="GO:0005634">
    <property type="term" value="C:nucleus"/>
    <property type="evidence" value="ECO:0007669"/>
    <property type="project" value="TreeGrafter"/>
</dbReference>
<dbReference type="Gene3D" id="3.40.50.150">
    <property type="entry name" value="Vaccinia Virus protein VP39"/>
    <property type="match status" value="1"/>
</dbReference>
<dbReference type="InParanoid" id="A0A1D2VRG5"/>
<dbReference type="RefSeq" id="XP_020050472.1">
    <property type="nucleotide sequence ID" value="XM_020191498.1"/>
</dbReference>
<dbReference type="InterPro" id="IPR010286">
    <property type="entry name" value="METTL16/RlmF"/>
</dbReference>
<dbReference type="SUPFAM" id="SSF53335">
    <property type="entry name" value="S-adenosyl-L-methionine-dependent methyltransferases"/>
    <property type="match status" value="1"/>
</dbReference>
<dbReference type="InterPro" id="IPR029063">
    <property type="entry name" value="SAM-dependent_MTases_sf"/>
</dbReference>
<sequence length="513" mass="60755">MSVILQLNSELNLNSQNVVEFNYKLINFKELSIEYPSLKSFFADYEENIYNFNDQNSLIELSKILLKKFFSINISLSLNFLIPRIPIRFLYVKYINEILFSYHFDNVSSLFLADSTGTEKTETVGIDIGTGSSLIYPLLFISAYNNHNNHNNNSEDDYKLDYKIIATEINNYSFEFAMDNLKSNKHLGSNLEDKINIVKISKNDDPLIDFDKFKLIKNINNIENIKFLMCNPPFYSNNYSISRFNNTNIDNKEETLKKTIGLKSELYYKENGELDFIQKLIKESLVHKNKICWYTCLISKFKLISNVILIIKENNISNYLIHELNPSNDFYNQNSPISNDNKSYNRGKRFVLLWSFNYIRLPNYLSSNNKLILKKYCSNNNEFKVDLKSFIKDDPIEKNNMELIKNCLISGLDYSNVKDLKLNNIFDSFIIKFDENVWSRSYKRRLKFNKINENDNMKKKRKVINEDEIIIIQIIYDHLNSHLYLFWKYGKYYKTFESFTGYTLRQLNNLIEK</sequence>
<dbReference type="Proteomes" id="UP000095038">
    <property type="component" value="Unassembled WGS sequence"/>
</dbReference>
<reference evidence="4" key="1">
    <citation type="submission" date="2016-05" db="EMBL/GenBank/DDBJ databases">
        <title>Comparative genomics of biotechnologically important yeasts.</title>
        <authorList>
            <consortium name="DOE Joint Genome Institute"/>
            <person name="Riley R."/>
            <person name="Haridas S."/>
            <person name="Wolfe K.H."/>
            <person name="Lopes M.R."/>
            <person name="Hittinger C.T."/>
            <person name="Goker M."/>
            <person name="Salamov A."/>
            <person name="Wisecaver J."/>
            <person name="Long T.M."/>
            <person name="Aerts A.L."/>
            <person name="Barry K."/>
            <person name="Choi C."/>
            <person name="Clum A."/>
            <person name="Coughlan A.Y."/>
            <person name="Deshpande S."/>
            <person name="Douglass A.P."/>
            <person name="Hanson S.J."/>
            <person name="Klenk H.-P."/>
            <person name="Labutti K."/>
            <person name="Lapidus A."/>
            <person name="Lindquist E."/>
            <person name="Lipzen A."/>
            <person name="Meier-Kolthoff J.P."/>
            <person name="Ohm R.A."/>
            <person name="Otillar R.P."/>
            <person name="Pangilinan J."/>
            <person name="Peng Y."/>
            <person name="Rokas A."/>
            <person name="Rosa C.A."/>
            <person name="Scheuner C."/>
            <person name="Sibirny A.A."/>
            <person name="Slot J.C."/>
            <person name="Stielow J.B."/>
            <person name="Sun H."/>
            <person name="Kurtzman C.P."/>
            <person name="Blackwell M."/>
            <person name="Grigoriev I.V."/>
            <person name="Jeffries T.W."/>
        </authorList>
    </citation>
    <scope>NUCLEOTIDE SEQUENCE [LARGE SCALE GENOMIC DNA]</scope>
    <source>
        <strain evidence="4">DSM 1968</strain>
    </source>
</reference>
<evidence type="ECO:0000313" key="3">
    <source>
        <dbReference type="EMBL" id="ODV64165.1"/>
    </source>
</evidence>
<evidence type="ECO:0000256" key="1">
    <source>
        <dbReference type="ARBA" id="ARBA00022603"/>
    </source>
</evidence>
<protein>
    <recommendedName>
        <fullName evidence="5">U6 small nuclear RNA (adenine-(43)-N(6))-methyltransferase</fullName>
    </recommendedName>
</protein>
<dbReference type="GO" id="GO:0008168">
    <property type="term" value="F:methyltransferase activity"/>
    <property type="evidence" value="ECO:0007669"/>
    <property type="project" value="UniProtKB-KW"/>
</dbReference>
<dbReference type="PANTHER" id="PTHR13393">
    <property type="entry name" value="SAM-DEPENDENT METHYLTRANSFERASE"/>
    <property type="match status" value="1"/>
</dbReference>
<dbReference type="GO" id="GO:0070475">
    <property type="term" value="P:rRNA base methylation"/>
    <property type="evidence" value="ECO:0007669"/>
    <property type="project" value="TreeGrafter"/>
</dbReference>
<dbReference type="STRING" id="1344418.A0A1D2VRG5"/>
<evidence type="ECO:0000313" key="4">
    <source>
        <dbReference type="Proteomes" id="UP000095038"/>
    </source>
</evidence>
<dbReference type="EMBL" id="KV454475">
    <property type="protein sequence ID" value="ODV64165.1"/>
    <property type="molecule type" value="Genomic_DNA"/>
</dbReference>
<proteinExistence type="predicted"/>
<evidence type="ECO:0000256" key="2">
    <source>
        <dbReference type="ARBA" id="ARBA00022679"/>
    </source>
</evidence>
<organism evidence="3 4">
    <name type="scientific">Ascoidea rubescens DSM 1968</name>
    <dbReference type="NCBI Taxonomy" id="1344418"/>
    <lineage>
        <taxon>Eukaryota</taxon>
        <taxon>Fungi</taxon>
        <taxon>Dikarya</taxon>
        <taxon>Ascomycota</taxon>
        <taxon>Saccharomycotina</taxon>
        <taxon>Saccharomycetes</taxon>
        <taxon>Ascoideaceae</taxon>
        <taxon>Ascoidea</taxon>
    </lineage>
</organism>
<dbReference type="Pfam" id="PF05971">
    <property type="entry name" value="Methyltransf_10"/>
    <property type="match status" value="1"/>
</dbReference>